<reference evidence="2" key="2">
    <citation type="submission" date="2015-06" db="UniProtKB">
        <authorList>
            <consortium name="EnsemblMetazoa"/>
        </authorList>
    </citation>
    <scope>IDENTIFICATION</scope>
</reference>
<dbReference type="STRING" id="36166.T1H3S3"/>
<dbReference type="EMBL" id="CAQQ02136935">
    <property type="status" value="NOT_ANNOTATED_CDS"/>
    <property type="molecule type" value="Genomic_DNA"/>
</dbReference>
<name>T1H3S3_MEGSC</name>
<feature type="compositionally biased region" description="Basic and acidic residues" evidence="1">
    <location>
        <begin position="1"/>
        <end position="27"/>
    </location>
</feature>
<evidence type="ECO:0000313" key="2">
    <source>
        <dbReference type="EnsemblMetazoa" id="MESCA010909-PA"/>
    </source>
</evidence>
<feature type="region of interest" description="Disordered" evidence="1">
    <location>
        <begin position="102"/>
        <end position="123"/>
    </location>
</feature>
<dbReference type="HOGENOM" id="CLU_2017854_0_0_1"/>
<protein>
    <submittedName>
        <fullName evidence="2">Uncharacterized protein</fullName>
    </submittedName>
</protein>
<organism evidence="2 3">
    <name type="scientific">Megaselia scalaris</name>
    <name type="common">Humpbacked fly</name>
    <name type="synonym">Phora scalaris</name>
    <dbReference type="NCBI Taxonomy" id="36166"/>
    <lineage>
        <taxon>Eukaryota</taxon>
        <taxon>Metazoa</taxon>
        <taxon>Ecdysozoa</taxon>
        <taxon>Arthropoda</taxon>
        <taxon>Hexapoda</taxon>
        <taxon>Insecta</taxon>
        <taxon>Pterygota</taxon>
        <taxon>Neoptera</taxon>
        <taxon>Endopterygota</taxon>
        <taxon>Diptera</taxon>
        <taxon>Brachycera</taxon>
        <taxon>Muscomorpha</taxon>
        <taxon>Platypezoidea</taxon>
        <taxon>Phoridae</taxon>
        <taxon>Megaseliini</taxon>
        <taxon>Megaselia</taxon>
    </lineage>
</organism>
<sequence length="123" mass="14440">MRIKRQQEEQERHQREIYEKECKERESQSTQTRVQNRVPIDESVPEAGLAGALSSLKLGEHERTPEQEAYEHLMRRQLWESGNIDYCGKDSFDNIMKRITKTLEEKPTKQEDSTKKSDDGSTN</sequence>
<dbReference type="AlphaFoldDB" id="T1H3S3"/>
<proteinExistence type="predicted"/>
<feature type="region of interest" description="Disordered" evidence="1">
    <location>
        <begin position="1"/>
        <end position="64"/>
    </location>
</feature>
<evidence type="ECO:0000256" key="1">
    <source>
        <dbReference type="SAM" id="MobiDB-lite"/>
    </source>
</evidence>
<accession>T1H3S3</accession>
<dbReference type="EnsemblMetazoa" id="MESCA010909-RA">
    <property type="protein sequence ID" value="MESCA010909-PA"/>
    <property type="gene ID" value="MESCA010909"/>
</dbReference>
<dbReference type="Proteomes" id="UP000015102">
    <property type="component" value="Unassembled WGS sequence"/>
</dbReference>
<reference evidence="3" key="1">
    <citation type="submission" date="2013-02" db="EMBL/GenBank/DDBJ databases">
        <authorList>
            <person name="Hughes D."/>
        </authorList>
    </citation>
    <scope>NUCLEOTIDE SEQUENCE</scope>
    <source>
        <strain>Durham</strain>
        <strain evidence="3">NC isolate 2 -- Noor lab</strain>
    </source>
</reference>
<evidence type="ECO:0000313" key="3">
    <source>
        <dbReference type="Proteomes" id="UP000015102"/>
    </source>
</evidence>
<feature type="compositionally biased region" description="Low complexity" evidence="1">
    <location>
        <begin position="47"/>
        <end position="57"/>
    </location>
</feature>
<keyword evidence="3" id="KW-1185">Reference proteome</keyword>